<name>I0YIG5_COCSC</name>
<dbReference type="Proteomes" id="UP000007264">
    <property type="component" value="Unassembled WGS sequence"/>
</dbReference>
<dbReference type="EMBL" id="AGSI01000026">
    <property type="protein sequence ID" value="EIE18184.1"/>
    <property type="molecule type" value="Genomic_DNA"/>
</dbReference>
<feature type="region of interest" description="Disordered" evidence="1">
    <location>
        <begin position="39"/>
        <end position="118"/>
    </location>
</feature>
<feature type="non-terminal residue" evidence="2">
    <location>
        <position position="118"/>
    </location>
</feature>
<evidence type="ECO:0000256" key="1">
    <source>
        <dbReference type="SAM" id="MobiDB-lite"/>
    </source>
</evidence>
<dbReference type="GeneID" id="17036090"/>
<proteinExistence type="predicted"/>
<organism evidence="2 3">
    <name type="scientific">Coccomyxa subellipsoidea (strain C-169)</name>
    <name type="common">Green microalga</name>
    <dbReference type="NCBI Taxonomy" id="574566"/>
    <lineage>
        <taxon>Eukaryota</taxon>
        <taxon>Viridiplantae</taxon>
        <taxon>Chlorophyta</taxon>
        <taxon>core chlorophytes</taxon>
        <taxon>Trebouxiophyceae</taxon>
        <taxon>Trebouxiophyceae incertae sedis</taxon>
        <taxon>Coccomyxaceae</taxon>
        <taxon>Coccomyxa</taxon>
        <taxon>Coccomyxa subellipsoidea</taxon>
    </lineage>
</organism>
<gene>
    <name evidence="2" type="ORF">COCSUDRAFT_55015</name>
</gene>
<reference evidence="2 3" key="1">
    <citation type="journal article" date="2012" name="Genome Biol.">
        <title>The genome of the polar eukaryotic microalga coccomyxa subellipsoidea reveals traits of cold adaptation.</title>
        <authorList>
            <person name="Blanc G."/>
            <person name="Agarkova I."/>
            <person name="Grimwood J."/>
            <person name="Kuo A."/>
            <person name="Brueggeman A."/>
            <person name="Dunigan D."/>
            <person name="Gurnon J."/>
            <person name="Ladunga I."/>
            <person name="Lindquist E."/>
            <person name="Lucas S."/>
            <person name="Pangilinan J."/>
            <person name="Proschold T."/>
            <person name="Salamov A."/>
            <person name="Schmutz J."/>
            <person name="Weeks D."/>
            <person name="Yamada T."/>
            <person name="Claverie J.M."/>
            <person name="Grigoriev I."/>
            <person name="Van Etten J."/>
            <person name="Lomsadze A."/>
            <person name="Borodovsky M."/>
        </authorList>
    </citation>
    <scope>NUCLEOTIDE SEQUENCE [LARGE SCALE GENOMIC DNA]</scope>
    <source>
        <strain evidence="2 3">C-169</strain>
    </source>
</reference>
<dbReference type="AlphaFoldDB" id="I0YIG5"/>
<keyword evidence="3" id="KW-1185">Reference proteome</keyword>
<dbReference type="KEGG" id="csl:COCSUDRAFT_55015"/>
<protein>
    <submittedName>
        <fullName evidence="2">Uncharacterized protein</fullName>
    </submittedName>
</protein>
<sequence>MCIKTSLWRTKIVSSRTTPSRSQSSGCCTILHRKMLRQRRPVIAGAARRDRGWGRGDGASNNKPPPGPPGVDPASEEEDWDDWGDWGDPKVLSDWVDEAQAARRNGKSRSQSSRRRGR</sequence>
<evidence type="ECO:0000313" key="3">
    <source>
        <dbReference type="Proteomes" id="UP000007264"/>
    </source>
</evidence>
<dbReference type="RefSeq" id="XP_005642728.1">
    <property type="nucleotide sequence ID" value="XM_005642671.1"/>
</dbReference>
<feature type="compositionally biased region" description="Basic residues" evidence="1">
    <location>
        <begin position="104"/>
        <end position="118"/>
    </location>
</feature>
<evidence type="ECO:0000313" key="2">
    <source>
        <dbReference type="EMBL" id="EIE18184.1"/>
    </source>
</evidence>
<comment type="caution">
    <text evidence="2">The sequence shown here is derived from an EMBL/GenBank/DDBJ whole genome shotgun (WGS) entry which is preliminary data.</text>
</comment>
<feature type="compositionally biased region" description="Acidic residues" evidence="1">
    <location>
        <begin position="74"/>
        <end position="85"/>
    </location>
</feature>
<accession>I0YIG5</accession>